<gene>
    <name evidence="7" type="ORF">MNEG_9590</name>
</gene>
<dbReference type="PROSITE" id="PS51143">
    <property type="entry name" value="MT_A70"/>
    <property type="match status" value="1"/>
</dbReference>
<comment type="similarity">
    <text evidence="6">Belongs to the MT-A70-like family.</text>
</comment>
<dbReference type="GO" id="GO:0032259">
    <property type="term" value="P:methylation"/>
    <property type="evidence" value="ECO:0007669"/>
    <property type="project" value="UniProtKB-KW"/>
</dbReference>
<reference evidence="7 8" key="1">
    <citation type="journal article" date="2013" name="BMC Genomics">
        <title>Reconstruction of the lipid metabolism for the microalga Monoraphidium neglectum from its genome sequence reveals characteristics suitable for biofuel production.</title>
        <authorList>
            <person name="Bogen C."/>
            <person name="Al-Dilaimi A."/>
            <person name="Albersmeier A."/>
            <person name="Wichmann J."/>
            <person name="Grundmann M."/>
            <person name="Rupp O."/>
            <person name="Lauersen K.J."/>
            <person name="Blifernez-Klassen O."/>
            <person name="Kalinowski J."/>
            <person name="Goesmann A."/>
            <person name="Mussgnug J.H."/>
            <person name="Kruse O."/>
        </authorList>
    </citation>
    <scope>NUCLEOTIDE SEQUENCE [LARGE SCALE GENOMIC DNA]</scope>
    <source>
        <strain evidence="7 8">SAG 48.87</strain>
    </source>
</reference>
<dbReference type="GeneID" id="25742465"/>
<dbReference type="KEGG" id="mng:MNEG_9590"/>
<dbReference type="EMBL" id="KK102208">
    <property type="protein sequence ID" value="KIY98371.1"/>
    <property type="molecule type" value="Genomic_DNA"/>
</dbReference>
<comment type="catalytic activity">
    <reaction evidence="5">
        <text>an adenosine in mRNA + S-adenosyl-L-methionine = an N(6)-methyladenosine in mRNA + S-adenosyl-L-homocysteine + H(+)</text>
        <dbReference type="Rhea" id="RHEA:55584"/>
        <dbReference type="Rhea" id="RHEA-COMP:12414"/>
        <dbReference type="Rhea" id="RHEA-COMP:12417"/>
        <dbReference type="ChEBI" id="CHEBI:15378"/>
        <dbReference type="ChEBI" id="CHEBI:57856"/>
        <dbReference type="ChEBI" id="CHEBI:59789"/>
        <dbReference type="ChEBI" id="CHEBI:74411"/>
        <dbReference type="ChEBI" id="CHEBI:74449"/>
        <dbReference type="EC" id="2.1.1.348"/>
    </reaction>
</comment>
<name>A0A0D2MBZ6_9CHLO</name>
<dbReference type="GO" id="GO:0005634">
    <property type="term" value="C:nucleus"/>
    <property type="evidence" value="ECO:0007669"/>
    <property type="project" value="TreeGrafter"/>
</dbReference>
<dbReference type="SUPFAM" id="SSF53335">
    <property type="entry name" value="S-adenosyl-L-methionine-dependent methyltransferases"/>
    <property type="match status" value="1"/>
</dbReference>
<evidence type="ECO:0000256" key="5">
    <source>
        <dbReference type="ARBA" id="ARBA00048957"/>
    </source>
</evidence>
<proteinExistence type="inferred from homology"/>
<organism evidence="7 8">
    <name type="scientific">Monoraphidium neglectum</name>
    <dbReference type="NCBI Taxonomy" id="145388"/>
    <lineage>
        <taxon>Eukaryota</taxon>
        <taxon>Viridiplantae</taxon>
        <taxon>Chlorophyta</taxon>
        <taxon>core chlorophytes</taxon>
        <taxon>Chlorophyceae</taxon>
        <taxon>CS clade</taxon>
        <taxon>Sphaeropleales</taxon>
        <taxon>Selenastraceae</taxon>
        <taxon>Monoraphidium</taxon>
    </lineage>
</organism>
<dbReference type="PANTHER" id="PTHR12829">
    <property type="entry name" value="N6-ADENOSINE-METHYLTRANSFERASE"/>
    <property type="match status" value="1"/>
</dbReference>
<dbReference type="Pfam" id="PF05063">
    <property type="entry name" value="MT-A70"/>
    <property type="match status" value="2"/>
</dbReference>
<keyword evidence="2" id="KW-0489">Methyltransferase</keyword>
<dbReference type="STRING" id="145388.A0A0D2MBZ6"/>
<protein>
    <recommendedName>
        <fullName evidence="1">mRNA m(6)A methyltransferase</fullName>
        <ecNumber evidence="1">2.1.1.348</ecNumber>
    </recommendedName>
</protein>
<dbReference type="EC" id="2.1.1.348" evidence="1"/>
<evidence type="ECO:0000256" key="4">
    <source>
        <dbReference type="ARBA" id="ARBA00022691"/>
    </source>
</evidence>
<evidence type="ECO:0000256" key="3">
    <source>
        <dbReference type="ARBA" id="ARBA00022679"/>
    </source>
</evidence>
<dbReference type="GO" id="GO:0001734">
    <property type="term" value="F:mRNA m(6)A methyltransferase activity"/>
    <property type="evidence" value="ECO:0007669"/>
    <property type="project" value="UniProtKB-EC"/>
</dbReference>
<dbReference type="GO" id="GO:0036396">
    <property type="term" value="C:RNA N6-methyladenosine methyltransferase complex"/>
    <property type="evidence" value="ECO:0007669"/>
    <property type="project" value="TreeGrafter"/>
</dbReference>
<dbReference type="OrthoDB" id="10262526at2759"/>
<evidence type="ECO:0000256" key="1">
    <source>
        <dbReference type="ARBA" id="ARBA00012160"/>
    </source>
</evidence>
<sequence length="284" mass="29742">MDHPDEGSGQQAHHEAVVKSAYDLLKDAVALANPAAAPRGQLLRRIADYRRCIADVAGVLAALGDDTDVARVTELATANPTRGVALGYSQLSDEAIAALPVPALQVEAGLLFVWVINAKYRFTLDLFDRWGYELVDEIVWVKTTVNRRLFKSHGYYLQHAKEVCLVGWRGAGPPPSAAGGGAGPGGGAGAEAGGGGGGAAGLGVCDVIISERRGQSQKPEELYDLIEALVPGGRYLEIFARRNNLRDYWVSIGNEVGVGLPESDLAALRGGGGIPGAKYGRGAG</sequence>
<keyword evidence="8" id="KW-1185">Reference proteome</keyword>
<accession>A0A0D2MBZ6</accession>
<dbReference type="InterPro" id="IPR029063">
    <property type="entry name" value="SAM-dependent_MTases_sf"/>
</dbReference>
<keyword evidence="3" id="KW-0808">Transferase</keyword>
<keyword evidence="4" id="KW-0949">S-adenosyl-L-methionine</keyword>
<evidence type="ECO:0000313" key="8">
    <source>
        <dbReference type="Proteomes" id="UP000054498"/>
    </source>
</evidence>
<evidence type="ECO:0000256" key="2">
    <source>
        <dbReference type="ARBA" id="ARBA00022603"/>
    </source>
</evidence>
<dbReference type="InterPro" id="IPR007757">
    <property type="entry name" value="MT-A70-like"/>
</dbReference>
<dbReference type="RefSeq" id="XP_013897391.1">
    <property type="nucleotide sequence ID" value="XM_014041937.1"/>
</dbReference>
<dbReference type="AlphaFoldDB" id="A0A0D2MBZ6"/>
<dbReference type="PANTHER" id="PTHR12829:SF7">
    <property type="entry name" value="N6-ADENOSINE-METHYLTRANSFERASE CATALYTIC SUBUNIT"/>
    <property type="match status" value="1"/>
</dbReference>
<dbReference type="Proteomes" id="UP000054498">
    <property type="component" value="Unassembled WGS sequence"/>
</dbReference>
<evidence type="ECO:0000256" key="6">
    <source>
        <dbReference type="PROSITE-ProRule" id="PRU00489"/>
    </source>
</evidence>
<evidence type="ECO:0000313" key="7">
    <source>
        <dbReference type="EMBL" id="KIY98371.1"/>
    </source>
</evidence>